<proteinExistence type="predicted"/>
<gene>
    <name evidence="2" type="ORF">DEO72_LG10g1654</name>
</gene>
<keyword evidence="1" id="KW-0472">Membrane</keyword>
<name>A0A4D6NCD7_VIGUN</name>
<accession>A0A4D6NCD7</accession>
<evidence type="ECO:0000313" key="3">
    <source>
        <dbReference type="Proteomes" id="UP000501690"/>
    </source>
</evidence>
<organism evidence="2 3">
    <name type="scientific">Vigna unguiculata</name>
    <name type="common">Cowpea</name>
    <dbReference type="NCBI Taxonomy" id="3917"/>
    <lineage>
        <taxon>Eukaryota</taxon>
        <taxon>Viridiplantae</taxon>
        <taxon>Streptophyta</taxon>
        <taxon>Embryophyta</taxon>
        <taxon>Tracheophyta</taxon>
        <taxon>Spermatophyta</taxon>
        <taxon>Magnoliopsida</taxon>
        <taxon>eudicotyledons</taxon>
        <taxon>Gunneridae</taxon>
        <taxon>Pentapetalae</taxon>
        <taxon>rosids</taxon>
        <taxon>fabids</taxon>
        <taxon>Fabales</taxon>
        <taxon>Fabaceae</taxon>
        <taxon>Papilionoideae</taxon>
        <taxon>50 kb inversion clade</taxon>
        <taxon>NPAAA clade</taxon>
        <taxon>indigoferoid/millettioid clade</taxon>
        <taxon>Phaseoleae</taxon>
        <taxon>Vigna</taxon>
    </lineage>
</organism>
<evidence type="ECO:0000256" key="1">
    <source>
        <dbReference type="SAM" id="Phobius"/>
    </source>
</evidence>
<reference evidence="2 3" key="1">
    <citation type="submission" date="2019-04" db="EMBL/GenBank/DDBJ databases">
        <title>An improved genome assembly and genetic linkage map for asparagus bean, Vigna unguiculata ssp. sesquipedialis.</title>
        <authorList>
            <person name="Xia Q."/>
            <person name="Zhang R."/>
            <person name="Dong Y."/>
        </authorList>
    </citation>
    <scope>NUCLEOTIDE SEQUENCE [LARGE SCALE GENOMIC DNA]</scope>
    <source>
        <tissue evidence="2">Leaf</tissue>
    </source>
</reference>
<dbReference type="AlphaFoldDB" id="A0A4D6NCD7"/>
<protein>
    <submittedName>
        <fullName evidence="2">Uncharacterized protein</fullName>
    </submittedName>
</protein>
<feature type="transmembrane region" description="Helical" evidence="1">
    <location>
        <begin position="59"/>
        <end position="78"/>
    </location>
</feature>
<dbReference type="EMBL" id="CP039354">
    <property type="protein sequence ID" value="QCE10424.1"/>
    <property type="molecule type" value="Genomic_DNA"/>
</dbReference>
<evidence type="ECO:0000313" key="2">
    <source>
        <dbReference type="EMBL" id="QCE10424.1"/>
    </source>
</evidence>
<sequence>MGGNGRGAVKSEGGSWEENVCGVLQNQVGEVNNVFLLLFVVFGDMLKCVGVAPPFVLKLNFVWVWGLPSFLSLSFFITTTYDITSLSFELRFWVGCVGVTIWVPIRVSSSSAVLIRENGGGAKMVTVALNSHVQ</sequence>
<keyword evidence="1" id="KW-1133">Transmembrane helix</keyword>
<dbReference type="Proteomes" id="UP000501690">
    <property type="component" value="Linkage Group LG10"/>
</dbReference>
<feature type="transmembrane region" description="Helical" evidence="1">
    <location>
        <begin position="34"/>
        <end position="52"/>
    </location>
</feature>
<feature type="transmembrane region" description="Helical" evidence="1">
    <location>
        <begin position="90"/>
        <end position="107"/>
    </location>
</feature>
<keyword evidence="3" id="KW-1185">Reference proteome</keyword>
<keyword evidence="1" id="KW-0812">Transmembrane</keyword>